<evidence type="ECO:0000256" key="1">
    <source>
        <dbReference type="ARBA" id="ARBA00004141"/>
    </source>
</evidence>
<dbReference type="eggNOG" id="COG0531">
    <property type="taxonomic scope" value="Bacteria"/>
</dbReference>
<feature type="transmembrane region" description="Helical" evidence="5">
    <location>
        <begin position="354"/>
        <end position="373"/>
    </location>
</feature>
<dbReference type="InterPro" id="IPR052962">
    <property type="entry name" value="AA_Transporter_AGT"/>
</dbReference>
<feature type="transmembrane region" description="Helical" evidence="5">
    <location>
        <begin position="379"/>
        <end position="398"/>
    </location>
</feature>
<feature type="transmembrane region" description="Helical" evidence="5">
    <location>
        <begin position="175"/>
        <end position="194"/>
    </location>
</feature>
<evidence type="ECO:0000256" key="3">
    <source>
        <dbReference type="ARBA" id="ARBA00022989"/>
    </source>
</evidence>
<feature type="transmembrane region" description="Helical" evidence="5">
    <location>
        <begin position="293"/>
        <end position="312"/>
    </location>
</feature>
<evidence type="ECO:0000256" key="4">
    <source>
        <dbReference type="ARBA" id="ARBA00023136"/>
    </source>
</evidence>
<accession>C7Q7V7</accession>
<feature type="transmembrane region" description="Helical" evidence="5">
    <location>
        <begin position="504"/>
        <end position="521"/>
    </location>
</feature>
<evidence type="ECO:0000256" key="5">
    <source>
        <dbReference type="SAM" id="Phobius"/>
    </source>
</evidence>
<dbReference type="GO" id="GO:0022857">
    <property type="term" value="F:transmembrane transporter activity"/>
    <property type="evidence" value="ECO:0007669"/>
    <property type="project" value="InterPro"/>
</dbReference>
<comment type="subcellular location">
    <subcellularLocation>
        <location evidence="1">Membrane</location>
        <topology evidence="1">Multi-pass membrane protein</topology>
    </subcellularLocation>
</comment>
<feature type="transmembrane region" description="Helical" evidence="5">
    <location>
        <begin position="91"/>
        <end position="110"/>
    </location>
</feature>
<dbReference type="PANTHER" id="PTHR47547:SF1">
    <property type="entry name" value="ASPARTATE-PROTON SYMPORTER"/>
    <property type="match status" value="1"/>
</dbReference>
<dbReference type="KEGG" id="cai:Caci_5265"/>
<evidence type="ECO:0000256" key="2">
    <source>
        <dbReference type="ARBA" id="ARBA00022692"/>
    </source>
</evidence>
<feature type="transmembrane region" description="Helical" evidence="5">
    <location>
        <begin position="419"/>
        <end position="437"/>
    </location>
</feature>
<dbReference type="InterPro" id="IPR002293">
    <property type="entry name" value="AA/rel_permease1"/>
</dbReference>
<feature type="transmembrane region" description="Helical" evidence="5">
    <location>
        <begin position="206"/>
        <end position="230"/>
    </location>
</feature>
<name>C7Q7V7_CATAD</name>
<keyword evidence="7" id="KW-1185">Reference proteome</keyword>
<keyword evidence="3 5" id="KW-1133">Transmembrane helix</keyword>
<dbReference type="RefSeq" id="WP_015793853.1">
    <property type="nucleotide sequence ID" value="NC_013131.1"/>
</dbReference>
<gene>
    <name evidence="6" type="ordered locus">Caci_5265</name>
</gene>
<dbReference type="InParanoid" id="C7Q7V7"/>
<proteinExistence type="predicted"/>
<keyword evidence="4 5" id="KW-0472">Membrane</keyword>
<feature type="transmembrane region" description="Helical" evidence="5">
    <location>
        <begin position="251"/>
        <end position="273"/>
    </location>
</feature>
<organism evidence="6 7">
    <name type="scientific">Catenulispora acidiphila (strain DSM 44928 / JCM 14897 / NBRC 102108 / NRRL B-24433 / ID139908)</name>
    <dbReference type="NCBI Taxonomy" id="479433"/>
    <lineage>
        <taxon>Bacteria</taxon>
        <taxon>Bacillati</taxon>
        <taxon>Actinomycetota</taxon>
        <taxon>Actinomycetes</taxon>
        <taxon>Catenulisporales</taxon>
        <taxon>Catenulisporaceae</taxon>
        <taxon>Catenulispora</taxon>
    </lineage>
</organism>
<dbReference type="PANTHER" id="PTHR47547">
    <property type="match status" value="1"/>
</dbReference>
<feature type="transmembrane region" description="Helical" evidence="5">
    <location>
        <begin position="443"/>
        <end position="462"/>
    </location>
</feature>
<dbReference type="STRING" id="479433.Caci_5265"/>
<dbReference type="HOGENOM" id="CLU_007946_16_0_11"/>
<feature type="transmembrane region" description="Helical" evidence="5">
    <location>
        <begin position="143"/>
        <end position="163"/>
    </location>
</feature>
<dbReference type="Gene3D" id="1.20.1740.10">
    <property type="entry name" value="Amino acid/polyamine transporter I"/>
    <property type="match status" value="1"/>
</dbReference>
<feature type="transmembrane region" description="Helical" evidence="5">
    <location>
        <begin position="21"/>
        <end position="41"/>
    </location>
</feature>
<evidence type="ECO:0000313" key="6">
    <source>
        <dbReference type="EMBL" id="ACU74124.1"/>
    </source>
</evidence>
<evidence type="ECO:0000313" key="7">
    <source>
        <dbReference type="Proteomes" id="UP000000851"/>
    </source>
</evidence>
<dbReference type="EMBL" id="CP001700">
    <property type="protein sequence ID" value="ACU74124.1"/>
    <property type="molecule type" value="Genomic_DNA"/>
</dbReference>
<dbReference type="OrthoDB" id="9762947at2"/>
<dbReference type="PIRSF" id="PIRSF006060">
    <property type="entry name" value="AA_transporter"/>
    <property type="match status" value="1"/>
</dbReference>
<protein>
    <submittedName>
        <fullName evidence="6">Amino acid permease-associated region</fullName>
    </submittedName>
</protein>
<sequence>MAVHEAAGGAGQPSTHLRRDIGLIGLLWASEGSIIGSGWLYSAQKALVAAGPAALISWGIAAVAIIALAFVHAELGGMFPVAGGTARYPHYAFGGAAGASFGWFTWLQAVTVPPIEVQAMIGYAQHYTWADSWQHKDGTLTGYGELVAILLMALFTAVNFLGIQKLAAVNNAATWWKVGVPLLTIFVLAFTHFHSENFTAASGGGFMPFGAHGIMSAVSTSGIIFALLGFEQAIQLAGESRNPKRDIPRATILSILIGAAIYIMLQVVFIAALPAATYAAGWAHLDYKNISGPFAGLATLVGLGWLATVLYIDAIISPGGTGLIYTTSTSRITYGLSKNGYVPVQYEHVTKRGVPWLGMLTAFVVGCVCFLPFPSWQQLVSFITSASVLMYAGAPLAFGVFREKLPDLERPYRLAGGEVLSPFAFIVANFIILWAGWETDWRLGIAIVIGYAVLALSRAFRLNPRHPPMEWRSAQWLLPYLLVMGIIVRTSAFGPMKDPWFTEWTSLIAVAVVSLVVYYWARAVALPVERIRAHVADVEIVDAGGH</sequence>
<keyword evidence="2 5" id="KW-0812">Transmembrane</keyword>
<dbReference type="AlphaFoldDB" id="C7Q7V7"/>
<dbReference type="Pfam" id="PF13520">
    <property type="entry name" value="AA_permease_2"/>
    <property type="match status" value="1"/>
</dbReference>
<reference evidence="6 7" key="1">
    <citation type="journal article" date="2009" name="Stand. Genomic Sci.">
        <title>Complete genome sequence of Catenulispora acidiphila type strain (ID 139908).</title>
        <authorList>
            <person name="Copeland A."/>
            <person name="Lapidus A."/>
            <person name="Glavina Del Rio T."/>
            <person name="Nolan M."/>
            <person name="Lucas S."/>
            <person name="Chen F."/>
            <person name="Tice H."/>
            <person name="Cheng J.F."/>
            <person name="Bruce D."/>
            <person name="Goodwin L."/>
            <person name="Pitluck S."/>
            <person name="Mikhailova N."/>
            <person name="Pati A."/>
            <person name="Ivanova N."/>
            <person name="Mavromatis K."/>
            <person name="Chen A."/>
            <person name="Palaniappan K."/>
            <person name="Chain P."/>
            <person name="Land M."/>
            <person name="Hauser L."/>
            <person name="Chang Y.J."/>
            <person name="Jeffries C.D."/>
            <person name="Chertkov O."/>
            <person name="Brettin T."/>
            <person name="Detter J.C."/>
            <person name="Han C."/>
            <person name="Ali Z."/>
            <person name="Tindall B.J."/>
            <person name="Goker M."/>
            <person name="Bristow J."/>
            <person name="Eisen J.A."/>
            <person name="Markowitz V."/>
            <person name="Hugenholtz P."/>
            <person name="Kyrpides N.C."/>
            <person name="Klenk H.P."/>
        </authorList>
    </citation>
    <scope>NUCLEOTIDE SEQUENCE [LARGE SCALE GENOMIC DNA]</scope>
    <source>
        <strain evidence="7">DSM 44928 / JCM 14897 / NBRC 102108 / NRRL B-24433 / ID139908</strain>
    </source>
</reference>
<feature type="transmembrane region" description="Helical" evidence="5">
    <location>
        <begin position="47"/>
        <end position="71"/>
    </location>
</feature>
<dbReference type="Proteomes" id="UP000000851">
    <property type="component" value="Chromosome"/>
</dbReference>
<feature type="transmembrane region" description="Helical" evidence="5">
    <location>
        <begin position="474"/>
        <end position="492"/>
    </location>
</feature>
<dbReference type="GO" id="GO:0016020">
    <property type="term" value="C:membrane"/>
    <property type="evidence" value="ECO:0007669"/>
    <property type="project" value="UniProtKB-SubCell"/>
</dbReference>